<dbReference type="SMART" id="SM00115">
    <property type="entry name" value="CASc"/>
    <property type="match status" value="1"/>
</dbReference>
<evidence type="ECO:0000256" key="8">
    <source>
        <dbReference type="SAM" id="MobiDB-lite"/>
    </source>
</evidence>
<dbReference type="KEGG" id="bfo:118411406"/>
<dbReference type="FunFam" id="3.40.50.1460:FF:000001">
    <property type="entry name" value="Caspase-3 preproprotein"/>
    <property type="match status" value="1"/>
</dbReference>
<dbReference type="GO" id="GO:0006508">
    <property type="term" value="P:proteolysis"/>
    <property type="evidence" value="ECO:0007669"/>
    <property type="project" value="UniProtKB-KW"/>
</dbReference>
<reference evidence="12" key="2">
    <citation type="submission" date="2025-08" db="UniProtKB">
        <authorList>
            <consortium name="RefSeq"/>
        </authorList>
    </citation>
    <scope>IDENTIFICATION</scope>
    <source>
        <strain evidence="12">S238N-H82</strain>
        <tissue evidence="12">Testes</tissue>
    </source>
</reference>
<dbReference type="PROSITE" id="PS50208">
    <property type="entry name" value="CASPASE_P20"/>
    <property type="match status" value="1"/>
</dbReference>
<evidence type="ECO:0000259" key="9">
    <source>
        <dbReference type="PROSITE" id="PS50207"/>
    </source>
</evidence>
<sequence length="452" mass="49322">MGDRRTEGEDVTDANPSGPEVADITGAQVRRTLEKLSVQETTQEKTPATRSPEPSGVGNMASAPTIDVHSQSGSAKVQEPPNTPETAPGSKMASVHGEENLESQPGLQSGAGDLEKPHIPAEGKPPPPTPTRHLDLSHTGEKLQAPAEDKPAPPTPARHQDLSHTGEKLQAPAEGQPAPSTPARHLDLSHMYDMTHRRRGMAIVINNKEFQKKTKQKTRKGTDQDADGLFKQLTNLDFDVDMNDNLTCKQMEDVLKKAAAADHSDADCVLVALLSHGEEKMIYGTDGMVEIADLAAHFNGVNCKSLVGKPKIFIIQACQGSKVMEGVDMPDAVGFRDDDLVIDAPPPQTLPSEADFLYYYSTMPGYYAWRNQEAGSWSIQSLCAVLKEHGKSGLEVMQILTRVNRTVATQFESRTREEKMNRKKQIPCIMSMLTKELYFTPKNLAGRPSSLV</sequence>
<keyword evidence="3" id="KW-0053">Apoptosis</keyword>
<dbReference type="GO" id="GO:0006915">
    <property type="term" value="P:apoptotic process"/>
    <property type="evidence" value="ECO:0000318"/>
    <property type="project" value="GO_Central"/>
</dbReference>
<evidence type="ECO:0000256" key="4">
    <source>
        <dbReference type="ARBA" id="ARBA00022801"/>
    </source>
</evidence>
<dbReference type="AlphaFoldDB" id="A0A9J7KS95"/>
<keyword evidence="11" id="KW-1185">Reference proteome</keyword>
<gene>
    <name evidence="12" type="primary">LOC118411406</name>
</gene>
<dbReference type="PRINTS" id="PR00376">
    <property type="entry name" value="IL1BCENZYME"/>
</dbReference>
<evidence type="ECO:0000313" key="12">
    <source>
        <dbReference type="RefSeq" id="XP_035669568.1"/>
    </source>
</evidence>
<dbReference type="RefSeq" id="XP_035669568.1">
    <property type="nucleotide sequence ID" value="XM_035813675.1"/>
</dbReference>
<dbReference type="InterPro" id="IPR011600">
    <property type="entry name" value="Pept_C14_caspase"/>
</dbReference>
<dbReference type="InterPro" id="IPR015917">
    <property type="entry name" value="Pept_C14A"/>
</dbReference>
<feature type="compositionally biased region" description="Basic and acidic residues" evidence="8">
    <location>
        <begin position="158"/>
        <end position="167"/>
    </location>
</feature>
<dbReference type="InterPro" id="IPR001309">
    <property type="entry name" value="Pept_C14_p20"/>
</dbReference>
<dbReference type="InterPro" id="IPR016129">
    <property type="entry name" value="Caspase_his_AS"/>
</dbReference>
<dbReference type="CDD" id="cd00032">
    <property type="entry name" value="CASc"/>
    <property type="match status" value="1"/>
</dbReference>
<evidence type="ECO:0000256" key="1">
    <source>
        <dbReference type="ARBA" id="ARBA00010134"/>
    </source>
</evidence>
<keyword evidence="6" id="KW-0865">Zymogen</keyword>
<name>A0A9J7KS95_BRAFL</name>
<keyword evidence="5" id="KW-0788">Thiol protease</keyword>
<dbReference type="InterPro" id="IPR029030">
    <property type="entry name" value="Caspase-like_dom_sf"/>
</dbReference>
<dbReference type="PANTHER" id="PTHR10454">
    <property type="entry name" value="CASPASE"/>
    <property type="match status" value="1"/>
</dbReference>
<dbReference type="GO" id="GO:0004197">
    <property type="term" value="F:cysteine-type endopeptidase activity"/>
    <property type="evidence" value="ECO:0000318"/>
    <property type="project" value="GO_Central"/>
</dbReference>
<evidence type="ECO:0000313" key="11">
    <source>
        <dbReference type="Proteomes" id="UP000001554"/>
    </source>
</evidence>
<dbReference type="InterPro" id="IPR002138">
    <property type="entry name" value="Pept_C14_p10"/>
</dbReference>
<feature type="domain" description="Caspase family p10" evidence="9">
    <location>
        <begin position="346"/>
        <end position="441"/>
    </location>
</feature>
<dbReference type="Pfam" id="PF00656">
    <property type="entry name" value="Peptidase_C14"/>
    <property type="match status" value="1"/>
</dbReference>
<evidence type="ECO:0000256" key="7">
    <source>
        <dbReference type="RuleBase" id="RU003971"/>
    </source>
</evidence>
<dbReference type="PANTHER" id="PTHR10454:SF246">
    <property type="entry name" value="CASPASE-7-LIKE ISOFORM X1"/>
    <property type="match status" value="1"/>
</dbReference>
<organism evidence="11 12">
    <name type="scientific">Branchiostoma floridae</name>
    <name type="common">Florida lancelet</name>
    <name type="synonym">Amphioxus</name>
    <dbReference type="NCBI Taxonomy" id="7739"/>
    <lineage>
        <taxon>Eukaryota</taxon>
        <taxon>Metazoa</taxon>
        <taxon>Chordata</taxon>
        <taxon>Cephalochordata</taxon>
        <taxon>Leptocardii</taxon>
        <taxon>Amphioxiformes</taxon>
        <taxon>Branchiostomatidae</taxon>
        <taxon>Branchiostoma</taxon>
    </lineage>
</organism>
<feature type="compositionally biased region" description="Polar residues" evidence="8">
    <location>
        <begin position="38"/>
        <end position="49"/>
    </location>
</feature>
<dbReference type="PROSITE" id="PS01122">
    <property type="entry name" value="CASPASE_CYS"/>
    <property type="match status" value="1"/>
</dbReference>
<dbReference type="GO" id="GO:0005737">
    <property type="term" value="C:cytoplasm"/>
    <property type="evidence" value="ECO:0000318"/>
    <property type="project" value="GO_Central"/>
</dbReference>
<keyword evidence="4" id="KW-0378">Hydrolase</keyword>
<feature type="region of interest" description="Disordered" evidence="8">
    <location>
        <begin position="1"/>
        <end position="184"/>
    </location>
</feature>
<proteinExistence type="inferred from homology"/>
<evidence type="ECO:0000259" key="10">
    <source>
        <dbReference type="PROSITE" id="PS50208"/>
    </source>
</evidence>
<dbReference type="PROSITE" id="PS01121">
    <property type="entry name" value="CASPASE_HIS"/>
    <property type="match status" value="1"/>
</dbReference>
<protein>
    <submittedName>
        <fullName evidence="12">Caspase-7-like isoform X1</fullName>
    </submittedName>
</protein>
<dbReference type="SUPFAM" id="SSF52129">
    <property type="entry name" value="Caspase-like"/>
    <property type="match status" value="1"/>
</dbReference>
<accession>A0A9J7KS95</accession>
<dbReference type="InterPro" id="IPR033139">
    <property type="entry name" value="Caspase_cys_AS"/>
</dbReference>
<evidence type="ECO:0000256" key="3">
    <source>
        <dbReference type="ARBA" id="ARBA00022703"/>
    </source>
</evidence>
<evidence type="ECO:0000256" key="2">
    <source>
        <dbReference type="ARBA" id="ARBA00022670"/>
    </source>
</evidence>
<dbReference type="PROSITE" id="PS50207">
    <property type="entry name" value="CASPASE_P10"/>
    <property type="match status" value="1"/>
</dbReference>
<dbReference type="Proteomes" id="UP000001554">
    <property type="component" value="Chromosome 3"/>
</dbReference>
<dbReference type="GeneID" id="118411406"/>
<dbReference type="Gene3D" id="3.40.50.1460">
    <property type="match status" value="1"/>
</dbReference>
<evidence type="ECO:0000256" key="6">
    <source>
        <dbReference type="ARBA" id="ARBA00023145"/>
    </source>
</evidence>
<feature type="compositionally biased region" description="Basic and acidic residues" evidence="8">
    <location>
        <begin position="132"/>
        <end position="151"/>
    </location>
</feature>
<evidence type="ECO:0000256" key="5">
    <source>
        <dbReference type="ARBA" id="ARBA00022807"/>
    </source>
</evidence>
<keyword evidence="2" id="KW-0645">Protease</keyword>
<dbReference type="GO" id="GO:0043525">
    <property type="term" value="P:positive regulation of neuron apoptotic process"/>
    <property type="evidence" value="ECO:0000318"/>
    <property type="project" value="GO_Central"/>
</dbReference>
<comment type="similarity">
    <text evidence="1 7">Belongs to the peptidase C14A family.</text>
</comment>
<reference evidence="11" key="1">
    <citation type="journal article" date="2020" name="Nat. Ecol. Evol.">
        <title>Deeply conserved synteny resolves early events in vertebrate evolution.</title>
        <authorList>
            <person name="Simakov O."/>
            <person name="Marletaz F."/>
            <person name="Yue J.X."/>
            <person name="O'Connell B."/>
            <person name="Jenkins J."/>
            <person name="Brandt A."/>
            <person name="Calef R."/>
            <person name="Tung C.H."/>
            <person name="Huang T.K."/>
            <person name="Schmutz J."/>
            <person name="Satoh N."/>
            <person name="Yu J.K."/>
            <person name="Putnam N.H."/>
            <person name="Green R.E."/>
            <person name="Rokhsar D.S."/>
        </authorList>
    </citation>
    <scope>NUCLEOTIDE SEQUENCE [LARGE SCALE GENOMIC DNA]</scope>
    <source>
        <strain evidence="11">S238N-H82</strain>
    </source>
</reference>
<feature type="domain" description="Caspase family p20" evidence="10">
    <location>
        <begin position="198"/>
        <end position="322"/>
    </location>
</feature>
<dbReference type="OrthoDB" id="6116485at2759"/>
<dbReference type="InterPro" id="IPR002398">
    <property type="entry name" value="Pept_C14"/>
</dbReference>